<dbReference type="Pfam" id="PF04085">
    <property type="entry name" value="MreC"/>
    <property type="match status" value="1"/>
</dbReference>
<dbReference type="AlphaFoldDB" id="A0A1J5PDZ1"/>
<dbReference type="InterPro" id="IPR003187">
    <property type="entry name" value="PLipase_A1"/>
</dbReference>
<dbReference type="InterPro" id="IPR042177">
    <property type="entry name" value="Cell/Rod_1"/>
</dbReference>
<gene>
    <name evidence="2" type="primary">mreC_16</name>
    <name evidence="2" type="ORF">GALL_526960</name>
</gene>
<dbReference type="Gene3D" id="2.40.230.10">
    <property type="entry name" value="Phospholipase A1"/>
    <property type="match status" value="1"/>
</dbReference>
<name>A0A1J5PDZ1_9ZZZZ</name>
<proteinExistence type="predicted"/>
<dbReference type="InterPro" id="IPR007221">
    <property type="entry name" value="MreC"/>
</dbReference>
<feature type="domain" description="Rod shape-determining protein MreC beta-barrel core" evidence="1">
    <location>
        <begin position="37"/>
        <end position="93"/>
    </location>
</feature>
<dbReference type="PANTHER" id="PTHR34138:SF1">
    <property type="entry name" value="CELL SHAPE-DETERMINING PROTEIN MREC"/>
    <property type="match status" value="1"/>
</dbReference>
<comment type="caution">
    <text evidence="2">The sequence shown here is derived from an EMBL/GenBank/DDBJ whole genome shotgun (WGS) entry which is preliminary data.</text>
</comment>
<protein>
    <submittedName>
        <fullName evidence="2">Cell shape-determining protein MreC</fullName>
    </submittedName>
</protein>
<reference evidence="2" key="1">
    <citation type="submission" date="2016-10" db="EMBL/GenBank/DDBJ databases">
        <title>Sequence of Gallionella enrichment culture.</title>
        <authorList>
            <person name="Poehlein A."/>
            <person name="Muehling M."/>
            <person name="Daniel R."/>
        </authorList>
    </citation>
    <scope>NUCLEOTIDE SEQUENCE</scope>
</reference>
<dbReference type="Gene3D" id="2.40.10.340">
    <property type="entry name" value="Rod shape-determining protein MreC, domain 1"/>
    <property type="match status" value="1"/>
</dbReference>
<accession>A0A1J5PDZ1</accession>
<dbReference type="GO" id="GO:0008360">
    <property type="term" value="P:regulation of cell shape"/>
    <property type="evidence" value="ECO:0007669"/>
    <property type="project" value="InterPro"/>
</dbReference>
<sequence length="182" mass="20501">MQSQLEAQWRLENNRLRGLLQLQQSLPPKSVAAQISAQASDPFSRTVVIDRGRLQGVELGSPVIDETGLLGQVTRDYPWSAEVTLITDRDAVVLGGSTDNEFCKLAWRREHKDLHHLPIWQFADSKGSLRLEWLRRLGISGVPGSQNGLRFHTQLFTGYGDSLVDYNRHRTVLSIGLSLVDW</sequence>
<dbReference type="GO" id="GO:0006629">
    <property type="term" value="P:lipid metabolic process"/>
    <property type="evidence" value="ECO:0007669"/>
    <property type="project" value="InterPro"/>
</dbReference>
<dbReference type="PANTHER" id="PTHR34138">
    <property type="entry name" value="CELL SHAPE-DETERMINING PROTEIN MREC"/>
    <property type="match status" value="1"/>
</dbReference>
<dbReference type="EMBL" id="MLJW01007096">
    <property type="protein sequence ID" value="OIQ65740.1"/>
    <property type="molecule type" value="Genomic_DNA"/>
</dbReference>
<organism evidence="2">
    <name type="scientific">mine drainage metagenome</name>
    <dbReference type="NCBI Taxonomy" id="410659"/>
    <lineage>
        <taxon>unclassified sequences</taxon>
        <taxon>metagenomes</taxon>
        <taxon>ecological metagenomes</taxon>
    </lineage>
</organism>
<evidence type="ECO:0000313" key="2">
    <source>
        <dbReference type="EMBL" id="OIQ65740.1"/>
    </source>
</evidence>
<dbReference type="GO" id="GO:0005886">
    <property type="term" value="C:plasma membrane"/>
    <property type="evidence" value="ECO:0007669"/>
    <property type="project" value="TreeGrafter"/>
</dbReference>
<dbReference type="GO" id="GO:0004620">
    <property type="term" value="F:phospholipase activity"/>
    <property type="evidence" value="ECO:0007669"/>
    <property type="project" value="InterPro"/>
</dbReference>
<dbReference type="InterPro" id="IPR036541">
    <property type="entry name" value="PLipase_A1_sf"/>
</dbReference>
<dbReference type="InterPro" id="IPR055342">
    <property type="entry name" value="MreC_beta-barrel_core"/>
</dbReference>
<dbReference type="SUPFAM" id="SSF56931">
    <property type="entry name" value="Outer membrane phospholipase A (OMPLA)"/>
    <property type="match status" value="1"/>
</dbReference>
<dbReference type="Pfam" id="PF02253">
    <property type="entry name" value="PLA1"/>
    <property type="match status" value="1"/>
</dbReference>
<evidence type="ECO:0000259" key="1">
    <source>
        <dbReference type="Pfam" id="PF04085"/>
    </source>
</evidence>